<dbReference type="InterPro" id="IPR050063">
    <property type="entry name" value="Ribosomal_protein_uL29"/>
</dbReference>
<dbReference type="FunFam" id="1.10.287.310:FF:000001">
    <property type="entry name" value="50S ribosomal protein L29"/>
    <property type="match status" value="1"/>
</dbReference>
<dbReference type="GO" id="GO:0003735">
    <property type="term" value="F:structural constituent of ribosome"/>
    <property type="evidence" value="ECO:0007669"/>
    <property type="project" value="InterPro"/>
</dbReference>
<evidence type="ECO:0000313" key="7">
    <source>
        <dbReference type="Proteomes" id="UP000054262"/>
    </source>
</evidence>
<accession>A0P872</accession>
<dbReference type="GO" id="GO:0006412">
    <property type="term" value="P:translation"/>
    <property type="evidence" value="ECO:0007669"/>
    <property type="project" value="UniProtKB-UniRule"/>
</dbReference>
<keyword evidence="3 5" id="KW-0687">Ribonucleoprotein</keyword>
<evidence type="ECO:0000256" key="3">
    <source>
        <dbReference type="ARBA" id="ARBA00023274"/>
    </source>
</evidence>
<name>A0P872_9PROT</name>
<dbReference type="EMBL" id="AAUX01000001">
    <property type="protein sequence ID" value="EAV47732.1"/>
    <property type="molecule type" value="Genomic_DNA"/>
</dbReference>
<evidence type="ECO:0000256" key="1">
    <source>
        <dbReference type="ARBA" id="ARBA00009254"/>
    </source>
</evidence>
<dbReference type="Pfam" id="PF00831">
    <property type="entry name" value="Ribosomal_L29"/>
    <property type="match status" value="1"/>
</dbReference>
<evidence type="ECO:0000313" key="6">
    <source>
        <dbReference type="EMBL" id="EAV47732.1"/>
    </source>
</evidence>
<dbReference type="Proteomes" id="UP000054262">
    <property type="component" value="Unassembled WGS sequence"/>
</dbReference>
<dbReference type="NCBIfam" id="TIGR00012">
    <property type="entry name" value="L29"/>
    <property type="match status" value="1"/>
</dbReference>
<dbReference type="AlphaFoldDB" id="A0P872"/>
<dbReference type="HAMAP" id="MF_00374">
    <property type="entry name" value="Ribosomal_uL29"/>
    <property type="match status" value="1"/>
</dbReference>
<comment type="caution">
    <text evidence="6">The sequence shown here is derived from an EMBL/GenBank/DDBJ whole genome shotgun (WGS) entry which is preliminary data.</text>
</comment>
<reference evidence="6 7" key="1">
    <citation type="submission" date="2006-11" db="EMBL/GenBank/DDBJ databases">
        <authorList>
            <person name="Giovannoni S."/>
            <person name="Vergin K."/>
            <person name="Ferriera S."/>
            <person name="Johnson J."/>
            <person name="Kravitz S."/>
            <person name="Beeson K."/>
            <person name="Sutton G."/>
            <person name="Rogers Y.-H."/>
            <person name="Friedman R."/>
            <person name="Frazier M."/>
            <person name="Venter J.C."/>
        </authorList>
    </citation>
    <scope>NUCLEOTIDE SEQUENCE [LARGE SCALE GENOMIC DNA]</scope>
    <source>
        <strain evidence="6 7">HTCC2181</strain>
    </source>
</reference>
<dbReference type="InterPro" id="IPR001854">
    <property type="entry name" value="Ribosomal_uL29"/>
</dbReference>
<dbReference type="PANTHER" id="PTHR10916:SF0">
    <property type="entry name" value="LARGE RIBOSOMAL SUBUNIT PROTEIN UL29C"/>
    <property type="match status" value="1"/>
</dbReference>
<proteinExistence type="inferred from homology"/>
<dbReference type="Gene3D" id="1.10.287.310">
    <property type="match status" value="1"/>
</dbReference>
<protein>
    <recommendedName>
        <fullName evidence="4 5">Large ribosomal subunit protein uL29</fullName>
    </recommendedName>
</protein>
<comment type="similarity">
    <text evidence="1 5">Belongs to the universal ribosomal protein uL29 family.</text>
</comment>
<dbReference type="PANTHER" id="PTHR10916">
    <property type="entry name" value="60S RIBOSOMAL PROTEIN L35/50S RIBOSOMAL PROTEIN L29"/>
    <property type="match status" value="1"/>
</dbReference>
<evidence type="ECO:0000256" key="2">
    <source>
        <dbReference type="ARBA" id="ARBA00022980"/>
    </source>
</evidence>
<organism evidence="6 7">
    <name type="scientific">Methylophilales bacterium HTCC2181</name>
    <dbReference type="NCBI Taxonomy" id="383631"/>
    <lineage>
        <taxon>Bacteria</taxon>
        <taxon>Pseudomonadati</taxon>
        <taxon>Pseudomonadota</taxon>
        <taxon>Betaproteobacteria</taxon>
        <taxon>Nitrosomonadales</taxon>
        <taxon>OM43 clade</taxon>
    </lineage>
</organism>
<dbReference type="GO" id="GO:0022625">
    <property type="term" value="C:cytosolic large ribosomal subunit"/>
    <property type="evidence" value="ECO:0007669"/>
    <property type="project" value="TreeGrafter"/>
</dbReference>
<evidence type="ECO:0000256" key="4">
    <source>
        <dbReference type="ARBA" id="ARBA00035204"/>
    </source>
</evidence>
<evidence type="ECO:0000256" key="5">
    <source>
        <dbReference type="HAMAP-Rule" id="MF_00374"/>
    </source>
</evidence>
<dbReference type="InterPro" id="IPR036049">
    <property type="entry name" value="Ribosomal_uL29_sf"/>
</dbReference>
<keyword evidence="7" id="KW-1185">Reference proteome</keyword>
<sequence>MKATDLRTKSVDDLGKELVELRKAQFSARMQISTQQSNKHDQLGKIQKDIARVKTILAEKASQA</sequence>
<dbReference type="OrthoDB" id="9815192at2"/>
<keyword evidence="2 5" id="KW-0689">Ribosomal protein</keyword>
<gene>
    <name evidence="5" type="primary">rpmC</name>
    <name evidence="6" type="ORF">MB2181_06625</name>
</gene>
<dbReference type="CDD" id="cd00427">
    <property type="entry name" value="Ribosomal_L29_HIP"/>
    <property type="match status" value="1"/>
</dbReference>
<dbReference type="SUPFAM" id="SSF46561">
    <property type="entry name" value="Ribosomal protein L29 (L29p)"/>
    <property type="match status" value="1"/>
</dbReference>